<dbReference type="Proteomes" id="UP000532121">
    <property type="component" value="Unassembled WGS sequence"/>
</dbReference>
<feature type="transmembrane region" description="Helical" evidence="1">
    <location>
        <begin position="96"/>
        <end position="115"/>
    </location>
</feature>
<dbReference type="Pfam" id="PF01864">
    <property type="entry name" value="CarS-like"/>
    <property type="match status" value="1"/>
</dbReference>
<dbReference type="InterPro" id="IPR032690">
    <property type="entry name" value="CarS"/>
</dbReference>
<protein>
    <submittedName>
        <fullName evidence="2">CDP-archaeol synthase</fullName>
    </submittedName>
</protein>
<proteinExistence type="predicted"/>
<dbReference type="EMBL" id="JABASA010000002">
    <property type="protein sequence ID" value="NMD48381.1"/>
    <property type="molecule type" value="Genomic_DNA"/>
</dbReference>
<dbReference type="RefSeq" id="WP_193522922.1">
    <property type="nucleotide sequence ID" value="NZ_JABASA010000002.1"/>
</dbReference>
<accession>A0A7X9LC03</accession>
<dbReference type="PANTHER" id="PTHR39650">
    <property type="entry name" value="CDP-ARCHAEOL SYNTHASE"/>
    <property type="match status" value="1"/>
</dbReference>
<feature type="transmembrane region" description="Helical" evidence="1">
    <location>
        <begin position="164"/>
        <end position="185"/>
    </location>
</feature>
<name>A0A7X9LC03_STRRT</name>
<dbReference type="PANTHER" id="PTHR39650:SF1">
    <property type="entry name" value="CDP-ARCHAEOL SYNTHASE"/>
    <property type="match status" value="1"/>
</dbReference>
<sequence>MKTIAMMYVTLLPVIFAGVANKFFCKSDFLAWIDEPIDGGLKKSDGRHFLGPNKTWKGFWGMIALTAFFQIIWGLILGIIPHFLSLSLVAAYNNDIFFNLFFGFLLGSAYALCDLPNSFIKRRFNIPAGKEGQGNARWVFIVLDYAVPCVGSIAVIALFSPMTFSYYVGYVFLSGLTAFLLDLLLQVIQTKRKTLP</sequence>
<keyword evidence="1" id="KW-0472">Membrane</keyword>
<evidence type="ECO:0000256" key="1">
    <source>
        <dbReference type="SAM" id="Phobius"/>
    </source>
</evidence>
<organism evidence="2 3">
    <name type="scientific">Streptococcus ratti</name>
    <dbReference type="NCBI Taxonomy" id="1341"/>
    <lineage>
        <taxon>Bacteria</taxon>
        <taxon>Bacillati</taxon>
        <taxon>Bacillota</taxon>
        <taxon>Bacilli</taxon>
        <taxon>Lactobacillales</taxon>
        <taxon>Streptococcaceae</taxon>
        <taxon>Streptococcus</taxon>
    </lineage>
</organism>
<evidence type="ECO:0000313" key="2">
    <source>
        <dbReference type="EMBL" id="NMD48381.1"/>
    </source>
</evidence>
<gene>
    <name evidence="2" type="ORF">HHO37_01525</name>
</gene>
<feature type="transmembrane region" description="Helical" evidence="1">
    <location>
        <begin position="59"/>
        <end position="84"/>
    </location>
</feature>
<keyword evidence="1" id="KW-0812">Transmembrane</keyword>
<evidence type="ECO:0000313" key="3">
    <source>
        <dbReference type="Proteomes" id="UP000532121"/>
    </source>
</evidence>
<keyword evidence="1" id="KW-1133">Transmembrane helix</keyword>
<dbReference type="AlphaFoldDB" id="A0A7X9LC03"/>
<comment type="caution">
    <text evidence="2">The sequence shown here is derived from an EMBL/GenBank/DDBJ whole genome shotgun (WGS) entry which is preliminary data.</text>
</comment>
<feature type="transmembrane region" description="Helical" evidence="1">
    <location>
        <begin position="136"/>
        <end position="158"/>
    </location>
</feature>
<reference evidence="2 3" key="1">
    <citation type="submission" date="2020-04" db="EMBL/GenBank/DDBJ databases">
        <title>MicrobeNet Type strains.</title>
        <authorList>
            <person name="Nicholson A.C."/>
        </authorList>
    </citation>
    <scope>NUCLEOTIDE SEQUENCE [LARGE SCALE GENOMIC DNA]</scope>
    <source>
        <strain evidence="2 3">DSM 22768</strain>
    </source>
</reference>